<evidence type="ECO:0000256" key="1">
    <source>
        <dbReference type="ARBA" id="ARBA00001970"/>
    </source>
</evidence>
<dbReference type="PANTHER" id="PTHR15422:SF45">
    <property type="entry name" value="CYTOCHROME B561 DOMAIN-CONTAINING PROTEIN"/>
    <property type="match status" value="1"/>
</dbReference>
<dbReference type="InterPro" id="IPR006593">
    <property type="entry name" value="Cyt_b561/ferric_Rdtase_TM"/>
</dbReference>
<dbReference type="Proteomes" id="UP000186303">
    <property type="component" value="Chromosome 1"/>
</dbReference>
<dbReference type="GO" id="GO:0046872">
    <property type="term" value="F:metal ion binding"/>
    <property type="evidence" value="ECO:0007669"/>
    <property type="project" value="UniProtKB-KW"/>
</dbReference>
<evidence type="ECO:0000256" key="3">
    <source>
        <dbReference type="ARBA" id="ARBA00022448"/>
    </source>
</evidence>
<feature type="domain" description="Cytochrome b561" evidence="12">
    <location>
        <begin position="16"/>
        <end position="215"/>
    </location>
</feature>
<feature type="transmembrane region" description="Helical" evidence="11">
    <location>
        <begin position="21"/>
        <end position="40"/>
    </location>
</feature>
<dbReference type="OMA" id="PGHEHFA"/>
<evidence type="ECO:0000256" key="6">
    <source>
        <dbReference type="ARBA" id="ARBA00022723"/>
    </source>
</evidence>
<dbReference type="GO" id="GO:0140575">
    <property type="term" value="F:transmembrane monodehydroascorbate reductase activity"/>
    <property type="evidence" value="ECO:0007669"/>
    <property type="project" value="InterPro"/>
</dbReference>
<dbReference type="PANTHER" id="PTHR15422">
    <property type="entry name" value="OS05G0565100 PROTEIN"/>
    <property type="match status" value="1"/>
</dbReference>
<feature type="transmembrane region" description="Helical" evidence="11">
    <location>
        <begin position="85"/>
        <end position="103"/>
    </location>
</feature>
<dbReference type="PROSITE" id="PS50939">
    <property type="entry name" value="CYTOCHROME_B561"/>
    <property type="match status" value="1"/>
</dbReference>
<accession>A0A1M8A0N0</accession>
<keyword evidence="14" id="KW-1185">Reference proteome</keyword>
<evidence type="ECO:0000256" key="11">
    <source>
        <dbReference type="SAM" id="Phobius"/>
    </source>
</evidence>
<dbReference type="InterPro" id="IPR045150">
    <property type="entry name" value="CYB561D1/2"/>
</dbReference>
<organism evidence="13 14">
    <name type="scientific">Malassezia sympodialis (strain ATCC 42132)</name>
    <name type="common">Atopic eczema-associated yeast</name>
    <dbReference type="NCBI Taxonomy" id="1230383"/>
    <lineage>
        <taxon>Eukaryota</taxon>
        <taxon>Fungi</taxon>
        <taxon>Dikarya</taxon>
        <taxon>Basidiomycota</taxon>
        <taxon>Ustilaginomycotina</taxon>
        <taxon>Malasseziomycetes</taxon>
        <taxon>Malasseziales</taxon>
        <taxon>Malasseziaceae</taxon>
        <taxon>Malassezia</taxon>
    </lineage>
</organism>
<comment type="cofactor">
    <cofactor evidence="1">
        <name>heme b</name>
        <dbReference type="ChEBI" id="CHEBI:60344"/>
    </cofactor>
</comment>
<evidence type="ECO:0000256" key="8">
    <source>
        <dbReference type="ARBA" id="ARBA00022989"/>
    </source>
</evidence>
<proteinExistence type="predicted"/>
<dbReference type="AlphaFoldDB" id="A0A1M8A0N0"/>
<protein>
    <recommendedName>
        <fullName evidence="12">Cytochrome b561 domain-containing protein</fullName>
    </recommendedName>
</protein>
<keyword evidence="7" id="KW-0249">Electron transport</keyword>
<comment type="subcellular location">
    <subcellularLocation>
        <location evidence="2">Membrane</location>
        <topology evidence="2">Multi-pass membrane protein</topology>
    </subcellularLocation>
</comment>
<keyword evidence="8 11" id="KW-1133">Transmembrane helix</keyword>
<keyword evidence="10 11" id="KW-0472">Membrane</keyword>
<evidence type="ECO:0000256" key="5">
    <source>
        <dbReference type="ARBA" id="ARBA00022692"/>
    </source>
</evidence>
<dbReference type="OrthoDB" id="432881at2759"/>
<dbReference type="GO" id="GO:0016020">
    <property type="term" value="C:membrane"/>
    <property type="evidence" value="ECO:0007669"/>
    <property type="project" value="UniProtKB-SubCell"/>
</dbReference>
<evidence type="ECO:0000313" key="13">
    <source>
        <dbReference type="EMBL" id="SHO76003.1"/>
    </source>
</evidence>
<gene>
    <name evidence="13" type="ORF">MSYG_0337</name>
</gene>
<dbReference type="VEuPathDB" id="FungiDB:MSYG_0337"/>
<evidence type="ECO:0000313" key="14">
    <source>
        <dbReference type="Proteomes" id="UP000186303"/>
    </source>
</evidence>
<dbReference type="EMBL" id="LT671821">
    <property type="protein sequence ID" value="SHO76003.1"/>
    <property type="molecule type" value="Genomic_DNA"/>
</dbReference>
<keyword evidence="4" id="KW-0349">Heme</keyword>
<reference evidence="14" key="1">
    <citation type="journal article" date="2017" name="Nucleic Acids Res.">
        <title>Proteogenomics produces comprehensive and highly accurate protein-coding gene annotation in a complete genome assembly of Malassezia sympodialis.</title>
        <authorList>
            <person name="Zhu Y."/>
            <person name="Engstroem P.G."/>
            <person name="Tellgren-Roth C."/>
            <person name="Baudo C.D."/>
            <person name="Kennell J.C."/>
            <person name="Sun S."/>
            <person name="Billmyre R.B."/>
            <person name="Schroeder M.S."/>
            <person name="Andersson A."/>
            <person name="Holm T."/>
            <person name="Sigurgeirsson B."/>
            <person name="Wu G."/>
            <person name="Sankaranarayanan S.R."/>
            <person name="Siddharthan R."/>
            <person name="Sanyal K."/>
            <person name="Lundeberg J."/>
            <person name="Nystedt B."/>
            <person name="Boekhout T."/>
            <person name="Dawson T.L. Jr."/>
            <person name="Heitman J."/>
            <person name="Scheynius A."/>
            <person name="Lehtioe J."/>
        </authorList>
    </citation>
    <scope>NUCLEOTIDE SEQUENCE [LARGE SCALE GENOMIC DNA]</scope>
    <source>
        <strain evidence="14">ATCC 42132</strain>
    </source>
</reference>
<dbReference type="SMART" id="SM00665">
    <property type="entry name" value="B561"/>
    <property type="match status" value="1"/>
</dbReference>
<keyword evidence="6" id="KW-0479">Metal-binding</keyword>
<feature type="transmembrane region" description="Helical" evidence="11">
    <location>
        <begin position="115"/>
        <end position="142"/>
    </location>
</feature>
<evidence type="ECO:0000256" key="9">
    <source>
        <dbReference type="ARBA" id="ARBA00023004"/>
    </source>
</evidence>
<dbReference type="Gene3D" id="1.20.120.1770">
    <property type="match status" value="1"/>
</dbReference>
<sequence length="219" mass="24212">MDDAPRTSSPFNSRKPVLAQACALILLVSIWVLVFSKVGLYPVPLFAFHPLLVSLGLYLLFQGMAALQKARGQDEKARGLLRHQILLGVLGVPLVTAGVYIMWHLHSKPGAKHFISWHGVVGVLLLLGFWVQGIFGLAAVYVPRLLFGSEARAKAMYKYHRLFGYALGTLILLELLLAIWEVRWVQTATQLPHRVLATGLVLALGFGVFRHVDAAKLGW</sequence>
<dbReference type="Pfam" id="PF03188">
    <property type="entry name" value="Cytochrom_B561"/>
    <property type="match status" value="1"/>
</dbReference>
<evidence type="ECO:0000256" key="4">
    <source>
        <dbReference type="ARBA" id="ARBA00022617"/>
    </source>
</evidence>
<keyword evidence="5 11" id="KW-0812">Transmembrane</keyword>
<feature type="transmembrane region" description="Helical" evidence="11">
    <location>
        <begin position="192"/>
        <end position="209"/>
    </location>
</feature>
<keyword evidence="3" id="KW-0813">Transport</keyword>
<evidence type="ECO:0000256" key="2">
    <source>
        <dbReference type="ARBA" id="ARBA00004141"/>
    </source>
</evidence>
<evidence type="ECO:0000259" key="12">
    <source>
        <dbReference type="PROSITE" id="PS50939"/>
    </source>
</evidence>
<evidence type="ECO:0000256" key="7">
    <source>
        <dbReference type="ARBA" id="ARBA00022982"/>
    </source>
</evidence>
<feature type="transmembrane region" description="Helical" evidence="11">
    <location>
        <begin position="162"/>
        <end position="180"/>
    </location>
</feature>
<name>A0A1M8A0N0_MALS4</name>
<feature type="transmembrane region" description="Helical" evidence="11">
    <location>
        <begin position="46"/>
        <end position="65"/>
    </location>
</feature>
<keyword evidence="9" id="KW-0408">Iron</keyword>
<evidence type="ECO:0000256" key="10">
    <source>
        <dbReference type="ARBA" id="ARBA00023136"/>
    </source>
</evidence>